<dbReference type="RefSeq" id="WP_184563639.1">
    <property type="nucleotide sequence ID" value="NZ_BAAARS010000009.1"/>
</dbReference>
<proteinExistence type="predicted"/>
<organism evidence="1 2">
    <name type="scientific">Streptomyces paradoxus</name>
    <dbReference type="NCBI Taxonomy" id="66375"/>
    <lineage>
        <taxon>Bacteria</taxon>
        <taxon>Bacillati</taxon>
        <taxon>Actinomycetota</taxon>
        <taxon>Actinomycetes</taxon>
        <taxon>Kitasatosporales</taxon>
        <taxon>Streptomycetaceae</taxon>
        <taxon>Streptomyces</taxon>
    </lineage>
</organism>
<dbReference type="Proteomes" id="UP000591537">
    <property type="component" value="Unassembled WGS sequence"/>
</dbReference>
<protein>
    <submittedName>
        <fullName evidence="1">Uncharacterized protein</fullName>
    </submittedName>
</protein>
<name>A0A7W9TF37_9ACTN</name>
<dbReference type="AlphaFoldDB" id="A0A7W9TF37"/>
<evidence type="ECO:0000313" key="1">
    <source>
        <dbReference type="EMBL" id="MBB6079484.1"/>
    </source>
</evidence>
<gene>
    <name evidence="1" type="ORF">HNR57_005427</name>
</gene>
<evidence type="ECO:0000313" key="2">
    <source>
        <dbReference type="Proteomes" id="UP000591537"/>
    </source>
</evidence>
<dbReference type="EMBL" id="JACHGV010000008">
    <property type="protein sequence ID" value="MBB6079484.1"/>
    <property type="molecule type" value="Genomic_DNA"/>
</dbReference>
<sequence length="109" mass="11678">MLDSGGDTDADFTLLAYDSVESAKVGMKTMAAGQHEGDTSKIKPLSVEAGADETNAYRKDPFKVVALRVGTVVALIIGENLPKNHDLQFFAKLQVDRINIAVTGRNPDS</sequence>
<accession>A0A7W9TF37</accession>
<reference evidence="1 2" key="1">
    <citation type="submission" date="2020-08" db="EMBL/GenBank/DDBJ databases">
        <title>Genomic Encyclopedia of Type Strains, Phase IV (KMG-IV): sequencing the most valuable type-strain genomes for metagenomic binning, comparative biology and taxonomic classification.</title>
        <authorList>
            <person name="Goeker M."/>
        </authorList>
    </citation>
    <scope>NUCLEOTIDE SEQUENCE [LARGE SCALE GENOMIC DNA]</scope>
    <source>
        <strain evidence="1 2">DSM 43350</strain>
    </source>
</reference>
<comment type="caution">
    <text evidence="1">The sequence shown here is derived from an EMBL/GenBank/DDBJ whole genome shotgun (WGS) entry which is preliminary data.</text>
</comment>
<keyword evidence="2" id="KW-1185">Reference proteome</keyword>